<sequence>MEELDDDHENERRPLPMVLLGGLYLFFLMLTMSTFGHPYPLFGMILQGRVAEVVVFMDSIICLYLFLGLMKRQQLTWYLLLGYNIFEMVNTLVNLRFITASELEKMMGQPVDPQALINNNISVLIAIVLLTIFIYRSRQYFSNRSNFLF</sequence>
<proteinExistence type="predicted"/>
<protein>
    <submittedName>
        <fullName evidence="2">Uncharacterized protein</fullName>
    </submittedName>
</protein>
<dbReference type="EMBL" id="JAHDYS010000009">
    <property type="protein sequence ID" value="MBT1072220.1"/>
    <property type="molecule type" value="Genomic_DNA"/>
</dbReference>
<feature type="transmembrane region" description="Helical" evidence="1">
    <location>
        <begin position="117"/>
        <end position="135"/>
    </location>
</feature>
<keyword evidence="1" id="KW-0472">Membrane</keyword>
<gene>
    <name evidence="2" type="ORF">KJB30_10520</name>
</gene>
<keyword evidence="1" id="KW-0812">Transmembrane</keyword>
<feature type="transmembrane region" description="Helical" evidence="1">
    <location>
        <begin position="18"/>
        <end position="38"/>
    </location>
</feature>
<keyword evidence="3" id="KW-1185">Reference proteome</keyword>
<evidence type="ECO:0000313" key="3">
    <source>
        <dbReference type="Proteomes" id="UP000784128"/>
    </source>
</evidence>
<feature type="transmembrane region" description="Helical" evidence="1">
    <location>
        <begin position="77"/>
        <end position="97"/>
    </location>
</feature>
<dbReference type="Proteomes" id="UP000784128">
    <property type="component" value="Unassembled WGS sequence"/>
</dbReference>
<evidence type="ECO:0000256" key="1">
    <source>
        <dbReference type="SAM" id="Phobius"/>
    </source>
</evidence>
<accession>A0ABS5U988</accession>
<dbReference type="RefSeq" id="WP_214298905.1">
    <property type="nucleotide sequence ID" value="NZ_JAHDYS010000009.1"/>
</dbReference>
<evidence type="ECO:0000313" key="2">
    <source>
        <dbReference type="EMBL" id="MBT1072220.1"/>
    </source>
</evidence>
<comment type="caution">
    <text evidence="2">The sequence shown here is derived from an EMBL/GenBank/DDBJ whole genome shotgun (WGS) entry which is preliminary data.</text>
</comment>
<organism evidence="2 3">
    <name type="scientific">Pelotalea chapellei</name>
    <dbReference type="NCBI Taxonomy" id="44671"/>
    <lineage>
        <taxon>Bacteria</taxon>
        <taxon>Pseudomonadati</taxon>
        <taxon>Thermodesulfobacteriota</taxon>
        <taxon>Desulfuromonadia</taxon>
        <taxon>Geobacterales</taxon>
        <taxon>Geobacteraceae</taxon>
        <taxon>Pelotalea</taxon>
    </lineage>
</organism>
<keyword evidence="1" id="KW-1133">Transmembrane helix</keyword>
<feature type="transmembrane region" description="Helical" evidence="1">
    <location>
        <begin position="50"/>
        <end position="70"/>
    </location>
</feature>
<name>A0ABS5U988_9BACT</name>
<reference evidence="2 3" key="1">
    <citation type="submission" date="2021-05" db="EMBL/GenBank/DDBJ databases">
        <title>The draft genome of Geobacter chapellei DSM 13688.</title>
        <authorList>
            <person name="Xu Z."/>
            <person name="Masuda Y."/>
            <person name="Itoh H."/>
            <person name="Senoo K."/>
        </authorList>
    </citation>
    <scope>NUCLEOTIDE SEQUENCE [LARGE SCALE GENOMIC DNA]</scope>
    <source>
        <strain evidence="2 3">DSM 13688</strain>
    </source>
</reference>